<evidence type="ECO:0000256" key="3">
    <source>
        <dbReference type="SAM" id="SignalP"/>
    </source>
</evidence>
<dbReference type="PANTHER" id="PTHR13341">
    <property type="entry name" value="MIR-INTERACTING SAPOSIN-LIKE PROTEIN"/>
    <property type="match status" value="1"/>
</dbReference>
<sequence length="207" mass="23486">MQKFVVSSLTFLFFLICSSDVIAQGKNHEFLKCLVCEKIVEEVKLEINKPEVKGKKIAVGGYHLDDKGNTNQREIPYQHSDVFLNEVLDNICEKMKDYVRVRRKSDDKLMLIPLVLPGGAMNPLIGDVDPILDDDLNKSLGHYCQEITNEYDEEIIESLKRTPSDELDESSFCSSVLPYCDGVEEIRDSGGDRPRLEDIIGSQKEEL</sequence>
<comment type="similarity">
    <text evidence="1">Belongs to the canopy family.</text>
</comment>
<dbReference type="AlphaFoldDB" id="A0A9P0ADQ4"/>
<dbReference type="InterPro" id="IPR021852">
    <property type="entry name" value="DUF3456"/>
</dbReference>
<dbReference type="Proteomes" id="UP001152759">
    <property type="component" value="Chromosome 5"/>
</dbReference>
<feature type="domain" description="DUF3456" evidence="4">
    <location>
        <begin position="32"/>
        <end position="180"/>
    </location>
</feature>
<evidence type="ECO:0000259" key="4">
    <source>
        <dbReference type="Pfam" id="PF11938"/>
    </source>
</evidence>
<evidence type="ECO:0000256" key="1">
    <source>
        <dbReference type="ARBA" id="ARBA00007285"/>
    </source>
</evidence>
<dbReference type="EMBL" id="OU963866">
    <property type="protein sequence ID" value="CAH0390542.1"/>
    <property type="molecule type" value="Genomic_DNA"/>
</dbReference>
<evidence type="ECO:0000313" key="5">
    <source>
        <dbReference type="EMBL" id="CAH0390542.1"/>
    </source>
</evidence>
<protein>
    <recommendedName>
        <fullName evidence="4">DUF3456 domain-containing protein</fullName>
    </recommendedName>
</protein>
<dbReference type="Pfam" id="PF11938">
    <property type="entry name" value="DUF3456"/>
    <property type="match status" value="1"/>
</dbReference>
<gene>
    <name evidence="5" type="ORF">BEMITA_LOCUS9254</name>
</gene>
<feature type="chain" id="PRO_5040460239" description="DUF3456 domain-containing protein" evidence="3">
    <location>
        <begin position="24"/>
        <end position="207"/>
    </location>
</feature>
<keyword evidence="6" id="KW-1185">Reference proteome</keyword>
<name>A0A9P0ADQ4_BEMTA</name>
<organism evidence="5 6">
    <name type="scientific">Bemisia tabaci</name>
    <name type="common">Sweetpotato whitefly</name>
    <name type="synonym">Aleurodes tabaci</name>
    <dbReference type="NCBI Taxonomy" id="7038"/>
    <lineage>
        <taxon>Eukaryota</taxon>
        <taxon>Metazoa</taxon>
        <taxon>Ecdysozoa</taxon>
        <taxon>Arthropoda</taxon>
        <taxon>Hexapoda</taxon>
        <taxon>Insecta</taxon>
        <taxon>Pterygota</taxon>
        <taxon>Neoptera</taxon>
        <taxon>Paraneoptera</taxon>
        <taxon>Hemiptera</taxon>
        <taxon>Sternorrhyncha</taxon>
        <taxon>Aleyrodoidea</taxon>
        <taxon>Aleyrodidae</taxon>
        <taxon>Aleyrodinae</taxon>
        <taxon>Bemisia</taxon>
    </lineage>
</organism>
<keyword evidence="3" id="KW-0732">Signal</keyword>
<feature type="signal peptide" evidence="3">
    <location>
        <begin position="1"/>
        <end position="23"/>
    </location>
</feature>
<evidence type="ECO:0000313" key="6">
    <source>
        <dbReference type="Proteomes" id="UP001152759"/>
    </source>
</evidence>
<dbReference type="KEGG" id="btab:109040757"/>
<reference evidence="5" key="1">
    <citation type="submission" date="2021-12" db="EMBL/GenBank/DDBJ databases">
        <authorList>
            <person name="King R."/>
        </authorList>
    </citation>
    <scope>NUCLEOTIDE SEQUENCE</scope>
</reference>
<proteinExistence type="inferred from homology"/>
<feature type="region of interest" description="Disordered" evidence="2">
    <location>
        <begin position="188"/>
        <end position="207"/>
    </location>
</feature>
<evidence type="ECO:0000256" key="2">
    <source>
        <dbReference type="SAM" id="MobiDB-lite"/>
    </source>
</evidence>
<accession>A0A9P0ADQ4</accession>
<dbReference type="PANTHER" id="PTHR13341:SF2">
    <property type="entry name" value="PROTEIN SEELE"/>
    <property type="match status" value="1"/>
</dbReference>
<dbReference type="GO" id="GO:0005783">
    <property type="term" value="C:endoplasmic reticulum"/>
    <property type="evidence" value="ECO:0007669"/>
    <property type="project" value="TreeGrafter"/>
</dbReference>
<dbReference type="InterPro" id="IPR042415">
    <property type="entry name" value="CNPY"/>
</dbReference>